<dbReference type="EMBL" id="JARAWJ010000001">
    <property type="protein sequence ID" value="MDX3035927.1"/>
    <property type="molecule type" value="Genomic_DNA"/>
</dbReference>
<evidence type="ECO:0000256" key="6">
    <source>
        <dbReference type="ARBA" id="ARBA00022840"/>
    </source>
</evidence>
<dbReference type="PROSITE" id="PS50011">
    <property type="entry name" value="PROTEIN_KINASE_DOM"/>
    <property type="match status" value="1"/>
</dbReference>
<feature type="compositionally biased region" description="Basic and acidic residues" evidence="8">
    <location>
        <begin position="130"/>
        <end position="146"/>
    </location>
</feature>
<dbReference type="SUPFAM" id="SSF56112">
    <property type="entry name" value="Protein kinase-like (PK-like)"/>
    <property type="match status" value="1"/>
</dbReference>
<comment type="caution">
    <text evidence="10">The sequence shown here is derived from an EMBL/GenBank/DDBJ whole genome shotgun (WGS) entry which is preliminary data.</text>
</comment>
<dbReference type="EC" id="2.7.11.1" evidence="1"/>
<evidence type="ECO:0000256" key="5">
    <source>
        <dbReference type="ARBA" id="ARBA00022777"/>
    </source>
</evidence>
<feature type="compositionally biased region" description="Basic and acidic residues" evidence="8">
    <location>
        <begin position="158"/>
        <end position="175"/>
    </location>
</feature>
<evidence type="ECO:0000256" key="8">
    <source>
        <dbReference type="SAM" id="MobiDB-lite"/>
    </source>
</evidence>
<feature type="compositionally biased region" description="Polar residues" evidence="8">
    <location>
        <begin position="33"/>
        <end position="47"/>
    </location>
</feature>
<dbReference type="PROSITE" id="PS00107">
    <property type="entry name" value="PROTEIN_KINASE_ATP"/>
    <property type="match status" value="1"/>
</dbReference>
<dbReference type="RefSeq" id="WP_193381601.1">
    <property type="nucleotide sequence ID" value="NZ_JABXWF010000004.1"/>
</dbReference>
<evidence type="ECO:0000256" key="7">
    <source>
        <dbReference type="PROSITE-ProRule" id="PRU10141"/>
    </source>
</evidence>
<feature type="compositionally biased region" description="Low complexity" evidence="8">
    <location>
        <begin position="67"/>
        <end position="79"/>
    </location>
</feature>
<evidence type="ECO:0000256" key="1">
    <source>
        <dbReference type="ARBA" id="ARBA00012513"/>
    </source>
</evidence>
<evidence type="ECO:0000256" key="2">
    <source>
        <dbReference type="ARBA" id="ARBA00022527"/>
    </source>
</evidence>
<dbReference type="Proteomes" id="UP001282474">
    <property type="component" value="Unassembled WGS sequence"/>
</dbReference>
<feature type="region of interest" description="Disordered" evidence="8">
    <location>
        <begin position="505"/>
        <end position="524"/>
    </location>
</feature>
<organism evidence="10 11">
    <name type="scientific">Streptomyces caniscabiei</name>
    <dbReference type="NCBI Taxonomy" id="2746961"/>
    <lineage>
        <taxon>Bacteria</taxon>
        <taxon>Bacillati</taxon>
        <taxon>Actinomycetota</taxon>
        <taxon>Actinomycetes</taxon>
        <taxon>Kitasatosporales</taxon>
        <taxon>Streptomycetaceae</taxon>
        <taxon>Streptomyces</taxon>
    </lineage>
</organism>
<dbReference type="Gene3D" id="1.10.510.10">
    <property type="entry name" value="Transferase(Phosphotransferase) domain 1"/>
    <property type="match status" value="1"/>
</dbReference>
<sequence length="772" mass="83950">MERCDRPACGVGTIDEHGFCGACALRPLRRSGPRTSIPSPGPRTSTSAPEPLLPPGPAGRGTAAVTVPEAAGQPPGGVAVATAAAEAGQLPGGDPAVGAPEEAGQVPTAPWWGLDLVDAEYARPAPDAPGADRTDRDETPGTEEHGPCPNPTCGATGRGDEGLGGRHRDLDREQDPCTVCRAPSDPASGPHGRTLADRYVVKRMLGAGAFGKAYLCHDHNLNTDVVLKVLHESVARTAREERNALVGLRHDSIVRILSYEPQGPYLVLEHIPGTRFAARHGDSLEVLLAHGLRILQALDYLHARQLLHCDVKPSNIIRFTEKGDTAAHDRVRLIDFGAVRSMKDTHPLVAFTATYAPPERHPGTGELDPEHDRPTAGLDLYCLGSTLQEVCRSQLRAGPQDIPVDSLIRLLRRATRVDAPERRFTSARQFAEQLSGVIRQVVAAAPRSRRCARDSVQFGSMTEPLHGGLGAARPLRHWVDARVTPDGACRLGAPFSPPTRMEMMAALRPPPPDPYDRRERRTGDRARRALDACHDALRRGEATEAEQLLSDAALPEWDWPHHWYAGLVALAHDRPRAGADHFGHVRDLLPGELVPLLALGLCAERDDRLAAARTYYETVVDTAPGLGAASFGLARVLLREGHRAEAVATAERLAREFRFEQWARIAAVRLRVALTTTEAQAELDPGDVESADRALEELVIGHTERLGVRAEIAFARYAVSGRSQGLSEAVRDLAPHAEDRHDHRVLVDLANRLRPPIRWPWSRLAPRRRRTT</sequence>
<dbReference type="InterPro" id="IPR000719">
    <property type="entry name" value="Prot_kinase_dom"/>
</dbReference>
<feature type="compositionally biased region" description="Basic and acidic residues" evidence="8">
    <location>
        <begin position="514"/>
        <end position="524"/>
    </location>
</feature>
<evidence type="ECO:0000313" key="10">
    <source>
        <dbReference type="EMBL" id="MDX3035927.1"/>
    </source>
</evidence>
<keyword evidence="3" id="KW-0808">Transferase</keyword>
<dbReference type="SMART" id="SM00220">
    <property type="entry name" value="S_TKc"/>
    <property type="match status" value="1"/>
</dbReference>
<evidence type="ECO:0000259" key="9">
    <source>
        <dbReference type="PROSITE" id="PS50011"/>
    </source>
</evidence>
<feature type="region of interest" description="Disordered" evidence="8">
    <location>
        <begin position="123"/>
        <end position="193"/>
    </location>
</feature>
<feature type="binding site" evidence="7">
    <location>
        <position position="228"/>
    </location>
    <ligand>
        <name>ATP</name>
        <dbReference type="ChEBI" id="CHEBI:30616"/>
    </ligand>
</feature>
<keyword evidence="4 7" id="KW-0547">Nucleotide-binding</keyword>
<dbReference type="Gene3D" id="3.30.200.20">
    <property type="entry name" value="Phosphorylase Kinase, domain 1"/>
    <property type="match status" value="1"/>
</dbReference>
<evidence type="ECO:0000313" key="11">
    <source>
        <dbReference type="Proteomes" id="UP001282474"/>
    </source>
</evidence>
<dbReference type="SUPFAM" id="SSF48452">
    <property type="entry name" value="TPR-like"/>
    <property type="match status" value="1"/>
</dbReference>
<feature type="region of interest" description="Disordered" evidence="8">
    <location>
        <begin position="30"/>
        <end position="79"/>
    </location>
</feature>
<dbReference type="Gene3D" id="1.25.40.10">
    <property type="entry name" value="Tetratricopeptide repeat domain"/>
    <property type="match status" value="1"/>
</dbReference>
<dbReference type="PANTHER" id="PTHR43289">
    <property type="entry name" value="MITOGEN-ACTIVATED PROTEIN KINASE KINASE KINASE 20-RELATED"/>
    <property type="match status" value="1"/>
</dbReference>
<dbReference type="Pfam" id="PF16918">
    <property type="entry name" value="PknG_TPR"/>
    <property type="match status" value="1"/>
</dbReference>
<dbReference type="PANTHER" id="PTHR43289:SF6">
    <property type="entry name" value="SERINE_THREONINE-PROTEIN KINASE NEKL-3"/>
    <property type="match status" value="1"/>
</dbReference>
<name>A0ABU4MGJ4_9ACTN</name>
<keyword evidence="11" id="KW-1185">Reference proteome</keyword>
<gene>
    <name evidence="10" type="ORF">PV383_01900</name>
</gene>
<dbReference type="InterPro" id="IPR011990">
    <property type="entry name" value="TPR-like_helical_dom_sf"/>
</dbReference>
<feature type="domain" description="Protein kinase" evidence="9">
    <location>
        <begin position="199"/>
        <end position="469"/>
    </location>
</feature>
<dbReference type="Pfam" id="PF00069">
    <property type="entry name" value="Pkinase"/>
    <property type="match status" value="1"/>
</dbReference>
<dbReference type="InterPro" id="IPR017441">
    <property type="entry name" value="Protein_kinase_ATP_BS"/>
</dbReference>
<evidence type="ECO:0000256" key="4">
    <source>
        <dbReference type="ARBA" id="ARBA00022741"/>
    </source>
</evidence>
<protein>
    <recommendedName>
        <fullName evidence="1">non-specific serine/threonine protein kinase</fullName>
        <ecNumber evidence="1">2.7.11.1</ecNumber>
    </recommendedName>
</protein>
<proteinExistence type="predicted"/>
<keyword evidence="2" id="KW-0723">Serine/threonine-protein kinase</keyword>
<reference evidence="10 11" key="1">
    <citation type="journal article" date="2023" name="Microb. Genom.">
        <title>Mesoterricola silvestris gen. nov., sp. nov., Mesoterricola sediminis sp. nov., Geothrix oryzae sp. nov., Geothrix edaphica sp. nov., Geothrix rubra sp. nov., and Geothrix limicola sp. nov., six novel members of Acidobacteriota isolated from soils.</title>
        <authorList>
            <person name="Weisberg A.J."/>
            <person name="Pearce E."/>
            <person name="Kramer C.G."/>
            <person name="Chang J.H."/>
            <person name="Clarke C.R."/>
        </authorList>
    </citation>
    <scope>NUCLEOTIDE SEQUENCE [LARGE SCALE GENOMIC DNA]</scope>
    <source>
        <strain evidence="10 11">NE20-4-1</strain>
    </source>
</reference>
<dbReference type="InterPro" id="IPR011009">
    <property type="entry name" value="Kinase-like_dom_sf"/>
</dbReference>
<accession>A0ABU4MGJ4</accession>
<dbReference type="InterPro" id="IPR031636">
    <property type="entry name" value="PknG_TPR"/>
</dbReference>
<keyword evidence="6 7" id="KW-0067">ATP-binding</keyword>
<evidence type="ECO:0000256" key="3">
    <source>
        <dbReference type="ARBA" id="ARBA00022679"/>
    </source>
</evidence>
<keyword evidence="5" id="KW-0418">Kinase</keyword>